<evidence type="ECO:0000256" key="2">
    <source>
        <dbReference type="ARBA" id="ARBA00022723"/>
    </source>
</evidence>
<reference evidence="10" key="1">
    <citation type="submission" date="2025-08" db="UniProtKB">
        <authorList>
            <consortium name="Ensembl"/>
        </authorList>
    </citation>
    <scope>IDENTIFICATION</scope>
</reference>
<dbReference type="InterPro" id="IPR036236">
    <property type="entry name" value="Znf_C2H2_sf"/>
</dbReference>
<name>A0A8C4NFM6_EPTBU</name>
<feature type="compositionally biased region" description="Basic and acidic residues" evidence="8">
    <location>
        <begin position="15"/>
        <end position="27"/>
    </location>
</feature>
<dbReference type="GO" id="GO:0009913">
    <property type="term" value="P:epidermal cell differentiation"/>
    <property type="evidence" value="ECO:0007669"/>
    <property type="project" value="TreeGrafter"/>
</dbReference>
<feature type="region of interest" description="Disordered" evidence="8">
    <location>
        <begin position="1"/>
        <end position="73"/>
    </location>
</feature>
<dbReference type="PANTHER" id="PTHR10032">
    <property type="entry name" value="ZINC FINGER PROTEIN WITH KRAB AND SCAN DOMAINS"/>
    <property type="match status" value="1"/>
</dbReference>
<dbReference type="SUPFAM" id="SSF57667">
    <property type="entry name" value="beta-beta-alpha zinc fingers"/>
    <property type="match status" value="1"/>
</dbReference>
<feature type="compositionally biased region" description="Basic residues" evidence="8">
    <location>
        <begin position="1"/>
        <end position="14"/>
    </location>
</feature>
<keyword evidence="3" id="KW-0677">Repeat</keyword>
<reference evidence="10" key="2">
    <citation type="submission" date="2025-09" db="UniProtKB">
        <authorList>
            <consortium name="Ensembl"/>
        </authorList>
    </citation>
    <scope>IDENTIFICATION</scope>
</reference>
<dbReference type="InterPro" id="IPR013087">
    <property type="entry name" value="Znf_C2H2_type"/>
</dbReference>
<keyword evidence="5" id="KW-0862">Zinc</keyword>
<dbReference type="GO" id="GO:0008270">
    <property type="term" value="F:zinc ion binding"/>
    <property type="evidence" value="ECO:0007669"/>
    <property type="project" value="UniProtKB-KW"/>
</dbReference>
<dbReference type="PROSITE" id="PS00028">
    <property type="entry name" value="ZINC_FINGER_C2H2_1"/>
    <property type="match status" value="3"/>
</dbReference>
<accession>A0A8C4NFM6</accession>
<dbReference type="AlphaFoldDB" id="A0A8C4NFM6"/>
<dbReference type="Proteomes" id="UP000694388">
    <property type="component" value="Unplaced"/>
</dbReference>
<feature type="domain" description="C2H2-type" evidence="9">
    <location>
        <begin position="128"/>
        <end position="155"/>
    </location>
</feature>
<organism evidence="10 11">
    <name type="scientific">Eptatretus burgeri</name>
    <name type="common">Inshore hagfish</name>
    <dbReference type="NCBI Taxonomy" id="7764"/>
    <lineage>
        <taxon>Eukaryota</taxon>
        <taxon>Metazoa</taxon>
        <taxon>Chordata</taxon>
        <taxon>Craniata</taxon>
        <taxon>Vertebrata</taxon>
        <taxon>Cyclostomata</taxon>
        <taxon>Myxini</taxon>
        <taxon>Myxiniformes</taxon>
        <taxon>Myxinidae</taxon>
        <taxon>Eptatretinae</taxon>
        <taxon>Eptatretus</taxon>
    </lineage>
</organism>
<dbReference type="Pfam" id="PF13465">
    <property type="entry name" value="zf-H2C2_2"/>
    <property type="match status" value="1"/>
</dbReference>
<evidence type="ECO:0000256" key="5">
    <source>
        <dbReference type="ARBA" id="ARBA00022833"/>
    </source>
</evidence>
<evidence type="ECO:0000256" key="1">
    <source>
        <dbReference type="ARBA" id="ARBA00004123"/>
    </source>
</evidence>
<evidence type="ECO:0000259" key="9">
    <source>
        <dbReference type="PROSITE" id="PS50157"/>
    </source>
</evidence>
<dbReference type="FunFam" id="3.30.160.60:FF:000452">
    <property type="entry name" value="Transcription factor Ovo-like 2"/>
    <property type="match status" value="1"/>
</dbReference>
<evidence type="ECO:0000313" key="11">
    <source>
        <dbReference type="Proteomes" id="UP000694388"/>
    </source>
</evidence>
<feature type="domain" description="C2H2-type" evidence="9">
    <location>
        <begin position="100"/>
        <end position="127"/>
    </location>
</feature>
<evidence type="ECO:0000313" key="10">
    <source>
        <dbReference type="Ensembl" id="ENSEBUP00000006033.1"/>
    </source>
</evidence>
<evidence type="ECO:0000256" key="4">
    <source>
        <dbReference type="ARBA" id="ARBA00022771"/>
    </source>
</evidence>
<dbReference type="GO" id="GO:0000978">
    <property type="term" value="F:RNA polymerase II cis-regulatory region sequence-specific DNA binding"/>
    <property type="evidence" value="ECO:0007669"/>
    <property type="project" value="TreeGrafter"/>
</dbReference>
<dbReference type="GeneTree" id="ENSGT00940000165739"/>
<dbReference type="InterPro" id="IPR027756">
    <property type="entry name" value="Ovo-like"/>
</dbReference>
<sequence>MPRSFLVKKPRARSRSRDWSDVPDAQRADCYIPASRRASSGSDEDSSVSPPSPGARSDSLGEDNSSQAVSRLGRHITSSPTSLFMRSRMKVTGVSESSSFSCPACRKALRSQRMLTRHLKCHSALRKHCCSFCGKGFNDTFDLKRHIRTHTGVRPYKCDSCDKAFTQRCSLESHLRKIHGLEQQYAYKERRTKLYVCEGCGFTATQPEPLLEHATKDHPDDPDLATALANSLLRSTGTKQESEQKPDL</sequence>
<evidence type="ECO:0000256" key="3">
    <source>
        <dbReference type="ARBA" id="ARBA00022737"/>
    </source>
</evidence>
<feature type="domain" description="C2H2-type" evidence="9">
    <location>
        <begin position="156"/>
        <end position="184"/>
    </location>
</feature>
<keyword evidence="2" id="KW-0479">Metal-binding</keyword>
<dbReference type="PROSITE" id="PS50157">
    <property type="entry name" value="ZINC_FINGER_C2H2_2"/>
    <property type="match status" value="3"/>
</dbReference>
<dbReference type="Ensembl" id="ENSEBUT00000006481.1">
    <property type="protein sequence ID" value="ENSEBUP00000006033.1"/>
    <property type="gene ID" value="ENSEBUG00000004032.1"/>
</dbReference>
<dbReference type="Gene3D" id="3.30.160.60">
    <property type="entry name" value="Classic Zinc Finger"/>
    <property type="match status" value="2"/>
</dbReference>
<dbReference type="PANTHER" id="PTHR10032:SF271">
    <property type="entry name" value="RH12261P-RELATED"/>
    <property type="match status" value="1"/>
</dbReference>
<keyword evidence="11" id="KW-1185">Reference proteome</keyword>
<keyword evidence="4 7" id="KW-0863">Zinc-finger</keyword>
<comment type="subcellular location">
    <subcellularLocation>
        <location evidence="1">Nucleus</location>
    </subcellularLocation>
</comment>
<evidence type="ECO:0000256" key="6">
    <source>
        <dbReference type="ARBA" id="ARBA00023242"/>
    </source>
</evidence>
<dbReference type="SMART" id="SM00355">
    <property type="entry name" value="ZnF_C2H2"/>
    <property type="match status" value="4"/>
</dbReference>
<dbReference type="GO" id="GO:0000981">
    <property type="term" value="F:DNA-binding transcription factor activity, RNA polymerase II-specific"/>
    <property type="evidence" value="ECO:0007669"/>
    <property type="project" value="TreeGrafter"/>
</dbReference>
<evidence type="ECO:0000256" key="8">
    <source>
        <dbReference type="SAM" id="MobiDB-lite"/>
    </source>
</evidence>
<protein>
    <recommendedName>
        <fullName evidence="9">C2H2-type domain-containing protein</fullName>
    </recommendedName>
</protein>
<dbReference type="GO" id="GO:0005634">
    <property type="term" value="C:nucleus"/>
    <property type="evidence" value="ECO:0007669"/>
    <property type="project" value="UniProtKB-SubCell"/>
</dbReference>
<keyword evidence="6" id="KW-0539">Nucleus</keyword>
<evidence type="ECO:0000256" key="7">
    <source>
        <dbReference type="PROSITE-ProRule" id="PRU00042"/>
    </source>
</evidence>
<proteinExistence type="predicted"/>